<comment type="caution">
    <text evidence="1">The sequence shown here is derived from an EMBL/GenBank/DDBJ whole genome shotgun (WGS) entry which is preliminary data.</text>
</comment>
<sequence>MKKSFMQLWLWLNLKKTLNYPPVSPCIVLNYIFPLSRCFRCCTSFLCPSRSHSLPSPPLLLITALVLVLDQDLQKQVDSNLSRTTGSPSPWPHSSQAYVFASATARAMTCLVSQYPSATSGVPQANHSR</sequence>
<name>A0ABV0V108_9TELE</name>
<reference evidence="1 2" key="1">
    <citation type="submission" date="2021-06" db="EMBL/GenBank/DDBJ databases">
        <authorList>
            <person name="Palmer J.M."/>
        </authorList>
    </citation>
    <scope>NUCLEOTIDE SEQUENCE [LARGE SCALE GENOMIC DNA]</scope>
    <source>
        <strain evidence="2">if_2019</strain>
        <tissue evidence="1">Muscle</tissue>
    </source>
</reference>
<proteinExistence type="predicted"/>
<gene>
    <name evidence="1" type="ORF">ILYODFUR_007217</name>
</gene>
<keyword evidence="2" id="KW-1185">Reference proteome</keyword>
<protein>
    <submittedName>
        <fullName evidence="1">Uncharacterized protein</fullName>
    </submittedName>
</protein>
<accession>A0ABV0V108</accession>
<evidence type="ECO:0000313" key="1">
    <source>
        <dbReference type="EMBL" id="MEQ2251073.1"/>
    </source>
</evidence>
<dbReference type="Proteomes" id="UP001482620">
    <property type="component" value="Unassembled WGS sequence"/>
</dbReference>
<dbReference type="EMBL" id="JAHRIQ010093144">
    <property type="protein sequence ID" value="MEQ2251073.1"/>
    <property type="molecule type" value="Genomic_DNA"/>
</dbReference>
<evidence type="ECO:0000313" key="2">
    <source>
        <dbReference type="Proteomes" id="UP001482620"/>
    </source>
</evidence>
<organism evidence="1 2">
    <name type="scientific">Ilyodon furcidens</name>
    <name type="common">goldbreast splitfin</name>
    <dbReference type="NCBI Taxonomy" id="33524"/>
    <lineage>
        <taxon>Eukaryota</taxon>
        <taxon>Metazoa</taxon>
        <taxon>Chordata</taxon>
        <taxon>Craniata</taxon>
        <taxon>Vertebrata</taxon>
        <taxon>Euteleostomi</taxon>
        <taxon>Actinopterygii</taxon>
        <taxon>Neopterygii</taxon>
        <taxon>Teleostei</taxon>
        <taxon>Neoteleostei</taxon>
        <taxon>Acanthomorphata</taxon>
        <taxon>Ovalentaria</taxon>
        <taxon>Atherinomorphae</taxon>
        <taxon>Cyprinodontiformes</taxon>
        <taxon>Goodeidae</taxon>
        <taxon>Ilyodon</taxon>
    </lineage>
</organism>